<dbReference type="EMBL" id="JACZKO010000038">
    <property type="protein sequence ID" value="MBE0562093.1"/>
    <property type="molecule type" value="Genomic_DNA"/>
</dbReference>
<evidence type="ECO:0000256" key="1">
    <source>
        <dbReference type="SAM" id="Phobius"/>
    </source>
</evidence>
<proteinExistence type="predicted"/>
<organism evidence="2 3">
    <name type="scientific">Brucella anthropi</name>
    <name type="common">Ochrobactrum anthropi</name>
    <dbReference type="NCBI Taxonomy" id="529"/>
    <lineage>
        <taxon>Bacteria</taxon>
        <taxon>Pseudomonadati</taxon>
        <taxon>Pseudomonadota</taxon>
        <taxon>Alphaproteobacteria</taxon>
        <taxon>Hyphomicrobiales</taxon>
        <taxon>Brucellaceae</taxon>
        <taxon>Brucella/Ochrobactrum group</taxon>
        <taxon>Brucella</taxon>
    </lineage>
</organism>
<evidence type="ECO:0000313" key="2">
    <source>
        <dbReference type="EMBL" id="MBE0562093.1"/>
    </source>
</evidence>
<name>A0A8I0T8Y5_BRUAN</name>
<feature type="transmembrane region" description="Helical" evidence="1">
    <location>
        <begin position="12"/>
        <end position="32"/>
    </location>
</feature>
<keyword evidence="1" id="KW-0472">Membrane</keyword>
<protein>
    <submittedName>
        <fullName evidence="2">Uncharacterized protein</fullName>
    </submittedName>
</protein>
<keyword evidence="1" id="KW-0812">Transmembrane</keyword>
<accession>A0A8I0T8Y5</accession>
<gene>
    <name evidence="2" type="ORF">IH622_14925</name>
</gene>
<reference evidence="2" key="1">
    <citation type="submission" date="2020-09" db="EMBL/GenBank/DDBJ databases">
        <authorList>
            <person name="Dalcin Martins P."/>
        </authorList>
    </citation>
    <scope>NUCLEOTIDE SEQUENCE</scope>
    <source>
        <strain evidence="2">MAG47</strain>
    </source>
</reference>
<keyword evidence="1" id="KW-1133">Transmembrane helix</keyword>
<sequence length="113" mass="12199">MVQVTQRRVGMRTLVICLSWIGVAVFAAYLAGVRVIVIQPLNALPDGGTAVVWGVKGYRLIDSADAKCVRDEGAVDLFCRISVLKDVAESGTVLFRLPYSKMLFKLTGANPTA</sequence>
<reference evidence="2" key="2">
    <citation type="submission" date="2020-10" db="EMBL/GenBank/DDBJ databases">
        <title>Enrichment of novel Verrucomicrobia, Bacteroidetes and Krumholzibacteria in an oxygen-limited, methane- and iron-fed bioreactor inoculated with Bothnian Sea sediments.</title>
        <authorList>
            <person name="Martins P.D."/>
            <person name="de Jong A."/>
            <person name="Lenstra W.K."/>
            <person name="van Helmond N.A.G.M."/>
            <person name="Slomp C.P."/>
            <person name="Jetten M.S.M."/>
            <person name="Welte C.U."/>
            <person name="Rasigraf O."/>
        </authorList>
    </citation>
    <scope>NUCLEOTIDE SEQUENCE</scope>
    <source>
        <strain evidence="2">MAG47</strain>
    </source>
</reference>
<comment type="caution">
    <text evidence="2">The sequence shown here is derived from an EMBL/GenBank/DDBJ whole genome shotgun (WGS) entry which is preliminary data.</text>
</comment>
<dbReference type="Proteomes" id="UP000642265">
    <property type="component" value="Unassembled WGS sequence"/>
</dbReference>
<evidence type="ECO:0000313" key="3">
    <source>
        <dbReference type="Proteomes" id="UP000642265"/>
    </source>
</evidence>
<dbReference type="AlphaFoldDB" id="A0A8I0T8Y5"/>